<reference evidence="2" key="1">
    <citation type="submission" date="2022-11" db="UniProtKB">
        <authorList>
            <consortium name="WormBaseParasite"/>
        </authorList>
    </citation>
    <scope>IDENTIFICATION</scope>
</reference>
<evidence type="ECO:0000313" key="1">
    <source>
        <dbReference type="Proteomes" id="UP000887581"/>
    </source>
</evidence>
<dbReference type="Proteomes" id="UP000887581">
    <property type="component" value="Unplaced"/>
</dbReference>
<evidence type="ECO:0000313" key="2">
    <source>
        <dbReference type="WBParaSite" id="sdigi.contig25.g2054.t1"/>
    </source>
</evidence>
<name>A0A915PTS4_9BILA</name>
<organism evidence="1 2">
    <name type="scientific">Setaria digitata</name>
    <dbReference type="NCBI Taxonomy" id="48799"/>
    <lineage>
        <taxon>Eukaryota</taxon>
        <taxon>Metazoa</taxon>
        <taxon>Ecdysozoa</taxon>
        <taxon>Nematoda</taxon>
        <taxon>Chromadorea</taxon>
        <taxon>Rhabditida</taxon>
        <taxon>Spirurina</taxon>
        <taxon>Spiruromorpha</taxon>
        <taxon>Filarioidea</taxon>
        <taxon>Setariidae</taxon>
        <taxon>Setaria</taxon>
    </lineage>
</organism>
<accession>A0A915PTS4</accession>
<protein>
    <submittedName>
        <fullName evidence="2">Uncharacterized protein</fullName>
    </submittedName>
</protein>
<proteinExistence type="predicted"/>
<sequence>MWSRFPRQWLGTCAYSRRGGSFWIVGGVRMKAPVLPVETAAEVIGRKKN</sequence>
<dbReference type="WBParaSite" id="sdigi.contig25.g2054.t1">
    <property type="protein sequence ID" value="sdigi.contig25.g2054.t1"/>
    <property type="gene ID" value="sdigi.contig25.g2054"/>
</dbReference>
<keyword evidence="1" id="KW-1185">Reference proteome</keyword>
<dbReference type="AlphaFoldDB" id="A0A915PTS4"/>